<evidence type="ECO:0000313" key="3">
    <source>
        <dbReference type="WBParaSite" id="BXY_1478900.1"/>
    </source>
</evidence>
<name>A0A1I7SNZ9_BURXY</name>
<proteinExistence type="predicted"/>
<feature type="domain" description="EB" evidence="1">
    <location>
        <begin position="3"/>
        <end position="41"/>
    </location>
</feature>
<dbReference type="Pfam" id="PF01683">
    <property type="entry name" value="EB"/>
    <property type="match status" value="1"/>
</dbReference>
<accession>A0A1I7SNZ9</accession>
<protein>
    <submittedName>
        <fullName evidence="3">EB domain-containing protein</fullName>
    </submittedName>
</protein>
<dbReference type="eggNOG" id="KOG1218">
    <property type="taxonomic scope" value="Eukaryota"/>
</dbReference>
<sequence length="79" mass="8673">MADKCLVKSSLGDRCLSSKQCPEFAECRFGLCQCQCGYKQSSFIGGLRCSNPDDPLNINTFLNGVEQLFGQKQRAFSGP</sequence>
<dbReference type="Proteomes" id="UP000095284">
    <property type="component" value="Unplaced"/>
</dbReference>
<dbReference type="WBParaSite" id="BXY_1478900.1">
    <property type="protein sequence ID" value="BXY_1478900.1"/>
    <property type="gene ID" value="BXY_1478900"/>
</dbReference>
<evidence type="ECO:0000313" key="2">
    <source>
        <dbReference type="Proteomes" id="UP000095284"/>
    </source>
</evidence>
<evidence type="ECO:0000259" key="1">
    <source>
        <dbReference type="Pfam" id="PF01683"/>
    </source>
</evidence>
<organism evidence="2 3">
    <name type="scientific">Bursaphelenchus xylophilus</name>
    <name type="common">Pinewood nematode worm</name>
    <name type="synonym">Aphelenchoides xylophilus</name>
    <dbReference type="NCBI Taxonomy" id="6326"/>
    <lineage>
        <taxon>Eukaryota</taxon>
        <taxon>Metazoa</taxon>
        <taxon>Ecdysozoa</taxon>
        <taxon>Nematoda</taxon>
        <taxon>Chromadorea</taxon>
        <taxon>Rhabditida</taxon>
        <taxon>Tylenchina</taxon>
        <taxon>Tylenchomorpha</taxon>
        <taxon>Aphelenchoidea</taxon>
        <taxon>Aphelenchoididae</taxon>
        <taxon>Bursaphelenchus</taxon>
    </lineage>
</organism>
<reference evidence="3" key="1">
    <citation type="submission" date="2016-11" db="UniProtKB">
        <authorList>
            <consortium name="WormBaseParasite"/>
        </authorList>
    </citation>
    <scope>IDENTIFICATION</scope>
</reference>
<dbReference type="AlphaFoldDB" id="A0A1I7SNZ9"/>
<dbReference type="InterPro" id="IPR006149">
    <property type="entry name" value="EB_dom"/>
</dbReference>